<keyword evidence="4" id="KW-0862">Zinc</keyword>
<organism evidence="6 7">
    <name type="scientific">Dryococelus australis</name>
    <dbReference type="NCBI Taxonomy" id="614101"/>
    <lineage>
        <taxon>Eukaryota</taxon>
        <taxon>Metazoa</taxon>
        <taxon>Ecdysozoa</taxon>
        <taxon>Arthropoda</taxon>
        <taxon>Hexapoda</taxon>
        <taxon>Insecta</taxon>
        <taxon>Pterygota</taxon>
        <taxon>Neoptera</taxon>
        <taxon>Polyneoptera</taxon>
        <taxon>Phasmatodea</taxon>
        <taxon>Verophasmatodea</taxon>
        <taxon>Anareolatae</taxon>
        <taxon>Phasmatidae</taxon>
        <taxon>Eurycanthinae</taxon>
        <taxon>Dryococelus</taxon>
    </lineage>
</organism>
<evidence type="ECO:0000256" key="4">
    <source>
        <dbReference type="ARBA" id="ARBA00022833"/>
    </source>
</evidence>
<comment type="subcellular location">
    <subcellularLocation>
        <location evidence="1">Nucleus</location>
    </subcellularLocation>
</comment>
<dbReference type="SUPFAM" id="SSF53098">
    <property type="entry name" value="Ribonuclease H-like"/>
    <property type="match status" value="1"/>
</dbReference>
<dbReference type="EMBL" id="JARBHB010000009">
    <property type="protein sequence ID" value="KAJ8875954.1"/>
    <property type="molecule type" value="Genomic_DNA"/>
</dbReference>
<dbReference type="PANTHER" id="PTHR46481">
    <property type="entry name" value="ZINC FINGER BED DOMAIN-CONTAINING PROTEIN 4"/>
    <property type="match status" value="1"/>
</dbReference>
<evidence type="ECO:0000256" key="1">
    <source>
        <dbReference type="ARBA" id="ARBA00004123"/>
    </source>
</evidence>
<evidence type="ECO:0000256" key="5">
    <source>
        <dbReference type="ARBA" id="ARBA00023242"/>
    </source>
</evidence>
<dbReference type="PANTHER" id="PTHR46481:SF10">
    <property type="entry name" value="ZINC FINGER BED DOMAIN-CONTAINING PROTEIN 39"/>
    <property type="match status" value="1"/>
</dbReference>
<dbReference type="Proteomes" id="UP001159363">
    <property type="component" value="Chromosome 8"/>
</dbReference>
<accession>A0ABQ9GVB8</accession>
<evidence type="ECO:0000256" key="3">
    <source>
        <dbReference type="ARBA" id="ARBA00022771"/>
    </source>
</evidence>
<protein>
    <submittedName>
        <fullName evidence="6">Uncharacterized protein</fullName>
    </submittedName>
</protein>
<keyword evidence="7" id="KW-1185">Reference proteome</keyword>
<keyword evidence="2" id="KW-0479">Metal-binding</keyword>
<comment type="caution">
    <text evidence="6">The sequence shown here is derived from an EMBL/GenBank/DDBJ whole genome shotgun (WGS) entry which is preliminary data.</text>
</comment>
<evidence type="ECO:0000256" key="2">
    <source>
        <dbReference type="ARBA" id="ARBA00022723"/>
    </source>
</evidence>
<gene>
    <name evidence="6" type="ORF">PR048_023862</name>
</gene>
<evidence type="ECO:0000313" key="7">
    <source>
        <dbReference type="Proteomes" id="UP001159363"/>
    </source>
</evidence>
<reference evidence="6 7" key="1">
    <citation type="submission" date="2023-02" db="EMBL/GenBank/DDBJ databases">
        <title>LHISI_Scaffold_Assembly.</title>
        <authorList>
            <person name="Stuart O.P."/>
            <person name="Cleave R."/>
            <person name="Magrath M.J.L."/>
            <person name="Mikheyev A.S."/>
        </authorList>
    </citation>
    <scope>NUCLEOTIDE SEQUENCE [LARGE SCALE GENOMIC DNA]</scope>
    <source>
        <strain evidence="6">Daus_M_001</strain>
        <tissue evidence="6">Leg muscle</tissue>
    </source>
</reference>
<proteinExistence type="predicted"/>
<keyword evidence="3" id="KW-0863">Zinc-finger</keyword>
<evidence type="ECO:0000313" key="6">
    <source>
        <dbReference type="EMBL" id="KAJ8875954.1"/>
    </source>
</evidence>
<name>A0ABQ9GVB8_9NEOP</name>
<keyword evidence="5" id="KW-0539">Nucleus</keyword>
<dbReference type="InterPro" id="IPR012337">
    <property type="entry name" value="RNaseH-like_sf"/>
</dbReference>
<dbReference type="InterPro" id="IPR052035">
    <property type="entry name" value="ZnF_BED_domain_contain"/>
</dbReference>
<sequence>MLSYMENGERSFSLMTDGWTSYAVDSYLSLTAHYMTANFEIKFTMVNCFHMKSSHTAANIEKELSELFSQLNVPTSIPIVYVVTNNAYYIKTAVENVNWNRLSCFVHTLRLIIHDAKNSTPGVEATCKKSWKIVNHYSRSTSARERLLEKQ</sequence>